<dbReference type="InterPro" id="IPR007110">
    <property type="entry name" value="Ig-like_dom"/>
</dbReference>
<dbReference type="Gene3D" id="3.80.10.10">
    <property type="entry name" value="Ribonuclease Inhibitor"/>
    <property type="match status" value="2"/>
</dbReference>
<evidence type="ECO:0000259" key="9">
    <source>
        <dbReference type="PROSITE" id="PS50835"/>
    </source>
</evidence>
<dbReference type="InterPro" id="IPR003598">
    <property type="entry name" value="Ig_sub2"/>
</dbReference>
<organism evidence="10 11">
    <name type="scientific">Cinara cedri</name>
    <dbReference type="NCBI Taxonomy" id="506608"/>
    <lineage>
        <taxon>Eukaryota</taxon>
        <taxon>Metazoa</taxon>
        <taxon>Ecdysozoa</taxon>
        <taxon>Arthropoda</taxon>
        <taxon>Hexapoda</taxon>
        <taxon>Insecta</taxon>
        <taxon>Pterygota</taxon>
        <taxon>Neoptera</taxon>
        <taxon>Paraneoptera</taxon>
        <taxon>Hemiptera</taxon>
        <taxon>Sternorrhyncha</taxon>
        <taxon>Aphidomorpha</taxon>
        <taxon>Aphidoidea</taxon>
        <taxon>Aphididae</taxon>
        <taxon>Lachninae</taxon>
        <taxon>Cinara</taxon>
    </lineage>
</organism>
<evidence type="ECO:0000256" key="3">
    <source>
        <dbReference type="ARBA" id="ARBA00022737"/>
    </source>
</evidence>
<evidence type="ECO:0000256" key="4">
    <source>
        <dbReference type="ARBA" id="ARBA00023157"/>
    </source>
</evidence>
<feature type="region of interest" description="Disordered" evidence="6">
    <location>
        <begin position="666"/>
        <end position="699"/>
    </location>
</feature>
<dbReference type="Gene3D" id="2.60.40.10">
    <property type="entry name" value="Immunoglobulins"/>
    <property type="match status" value="1"/>
</dbReference>
<dbReference type="GO" id="GO:0071944">
    <property type="term" value="C:cell periphery"/>
    <property type="evidence" value="ECO:0007669"/>
    <property type="project" value="UniProtKB-ARBA"/>
</dbReference>
<keyword evidence="3" id="KW-0677">Repeat</keyword>
<reference evidence="10 11" key="1">
    <citation type="submission" date="2019-08" db="EMBL/GenBank/DDBJ databases">
        <authorList>
            <person name="Alioto T."/>
            <person name="Alioto T."/>
            <person name="Gomez Garrido J."/>
        </authorList>
    </citation>
    <scope>NUCLEOTIDE SEQUENCE [LARGE SCALE GENOMIC DNA]</scope>
</reference>
<dbReference type="PANTHER" id="PTHR24366:SF136">
    <property type="entry name" value="KEKKON 1, ISOFORM B"/>
    <property type="match status" value="1"/>
</dbReference>
<keyword evidence="2 8" id="KW-0732">Signal</keyword>
<dbReference type="Pfam" id="PF07679">
    <property type="entry name" value="I-set"/>
    <property type="match status" value="1"/>
</dbReference>
<dbReference type="AlphaFoldDB" id="A0A5E4MU62"/>
<dbReference type="PROSITE" id="PS51450">
    <property type="entry name" value="LRR"/>
    <property type="match status" value="1"/>
</dbReference>
<feature type="compositionally biased region" description="Basic residues" evidence="6">
    <location>
        <begin position="668"/>
        <end position="678"/>
    </location>
</feature>
<dbReference type="CDD" id="cd00096">
    <property type="entry name" value="Ig"/>
    <property type="match status" value="1"/>
</dbReference>
<gene>
    <name evidence="10" type="ORF">CINCED_3A001007</name>
</gene>
<dbReference type="EMBL" id="CABPRJ010001428">
    <property type="protein sequence ID" value="VVC35803.1"/>
    <property type="molecule type" value="Genomic_DNA"/>
</dbReference>
<evidence type="ECO:0000256" key="1">
    <source>
        <dbReference type="ARBA" id="ARBA00022614"/>
    </source>
</evidence>
<proteinExistence type="predicted"/>
<feature type="region of interest" description="Disordered" evidence="6">
    <location>
        <begin position="405"/>
        <end position="445"/>
    </location>
</feature>
<sequence length="824" mass="88701">MPRRRVAPTMVIFVTAALAVILAGAAGCPLGCTCKWKGGKQTVECVNRSLSAIPSGMDAGTQVLDMSGNPLDTLSYGRFMNAGLSNLQKIYMARCRITYVDDAAFHGLSNLVELDLSDNGIADIPTKSFDDYPQLMKLVLSGNVVTVIRTAAFSRLIFLTVLDISRCRLSTIEPGAFDNLRSLEWLRLDNNLIARIESTGGAVLPLSLHGIEMHNNPWKCDCHLRDVHRWLNNNTAPHTMEPKCHEPDRLQGSTIRKLATEDLACSPVAATKLPSSIETDAGKNVTLTCVIIPAGEARISWWFEGQPMANGTGNGAELTIDDVGPADNGTYVCVAENRAGRASCNFTLRVVQEVSEVAAGSYPPDRPAPAFLVGVLAAGAVCFVVVAVVCAVGCRLIVVKRRRRRSDDRGRSGKSNGTGSGGISGDETANGQVAKPSSDIRQSDSVNLTVSSTVDGKLSSAEDVSVYGEYDGSTVAAGNAPGAAAAYEVHEVLHVTGGGYDAYRAHAVAGHPSTTTLEANPDLISDASTVVRDNSGDYHDGIGEVYKISVPPLPGGREFWTNAGTIVYPSGGGGDSYELQLSPGKLAAGEPYPADYGLPKMQQSLNPAAVQTMAYPPDYGLPKIQMAPVSYPVPPPTLYQTLPHRRNAAKPQGRSCQEAEFVLLQQQHHPHHHHHRTHQQQQQQSHQQQQQQQHNQHHLHQMRYEPQNVRYNQQGYPYHAADAGAYYTTAFYDPPAPLLSNASAQTLDEESMMMMMMPPSSAAAGATASALSAVGRQQQQQQQQHQHQLPAEQQQLHKAVTSVQKQPANTESPDEGYVGEGPDS</sequence>
<keyword evidence="11" id="KW-1185">Reference proteome</keyword>
<dbReference type="PROSITE" id="PS50835">
    <property type="entry name" value="IG_LIKE"/>
    <property type="match status" value="1"/>
</dbReference>
<dbReference type="InterPro" id="IPR000483">
    <property type="entry name" value="Cys-rich_flank_reg_C"/>
</dbReference>
<feature type="signal peptide" evidence="8">
    <location>
        <begin position="1"/>
        <end position="27"/>
    </location>
</feature>
<keyword evidence="4" id="KW-1015">Disulfide bond</keyword>
<dbReference type="PROSITE" id="PS51257">
    <property type="entry name" value="PROKAR_LIPOPROTEIN"/>
    <property type="match status" value="1"/>
</dbReference>
<dbReference type="InterPro" id="IPR013098">
    <property type="entry name" value="Ig_I-set"/>
</dbReference>
<keyword evidence="7" id="KW-0812">Transmembrane</keyword>
<feature type="transmembrane region" description="Helical" evidence="7">
    <location>
        <begin position="371"/>
        <end position="398"/>
    </location>
</feature>
<dbReference type="SMART" id="SM00409">
    <property type="entry name" value="IG"/>
    <property type="match status" value="1"/>
</dbReference>
<feature type="domain" description="Ig-like" evidence="9">
    <location>
        <begin position="267"/>
        <end position="349"/>
    </location>
</feature>
<dbReference type="SUPFAM" id="SSF52058">
    <property type="entry name" value="L domain-like"/>
    <property type="match status" value="1"/>
</dbReference>
<dbReference type="SMART" id="SM00408">
    <property type="entry name" value="IGc2"/>
    <property type="match status" value="1"/>
</dbReference>
<evidence type="ECO:0000313" key="10">
    <source>
        <dbReference type="EMBL" id="VVC35803.1"/>
    </source>
</evidence>
<feature type="chain" id="PRO_5022703378" evidence="8">
    <location>
        <begin position="28"/>
        <end position="824"/>
    </location>
</feature>
<feature type="compositionally biased region" description="Polar residues" evidence="6">
    <location>
        <begin position="801"/>
        <end position="811"/>
    </location>
</feature>
<dbReference type="PANTHER" id="PTHR24366">
    <property type="entry name" value="IG(IMMUNOGLOBULIN) AND LRR(LEUCINE RICH REPEAT) DOMAINS"/>
    <property type="match status" value="1"/>
</dbReference>
<feature type="region of interest" description="Disordered" evidence="6">
    <location>
        <begin position="764"/>
        <end position="824"/>
    </location>
</feature>
<dbReference type="OrthoDB" id="643377at2759"/>
<evidence type="ECO:0000313" key="11">
    <source>
        <dbReference type="Proteomes" id="UP000325440"/>
    </source>
</evidence>
<dbReference type="InterPro" id="IPR003591">
    <property type="entry name" value="Leu-rich_rpt_typical-subtyp"/>
</dbReference>
<accession>A0A5E4MU62</accession>
<keyword evidence="7" id="KW-0472">Membrane</keyword>
<evidence type="ECO:0000256" key="2">
    <source>
        <dbReference type="ARBA" id="ARBA00022729"/>
    </source>
</evidence>
<feature type="compositionally biased region" description="Low complexity" evidence="6">
    <location>
        <begin position="764"/>
        <end position="797"/>
    </location>
</feature>
<protein>
    <submittedName>
        <fullName evidence="10">Immunoglobulin subtype,Immunoglobulin-like domain,Immunoglobulin-like fold,Leucine-rich repeat</fullName>
    </submittedName>
</protein>
<keyword evidence="7" id="KW-1133">Transmembrane helix</keyword>
<evidence type="ECO:0000256" key="8">
    <source>
        <dbReference type="SAM" id="SignalP"/>
    </source>
</evidence>
<dbReference type="SMART" id="SM00369">
    <property type="entry name" value="LRR_TYP"/>
    <property type="match status" value="5"/>
</dbReference>
<dbReference type="InterPro" id="IPR032675">
    <property type="entry name" value="LRR_dom_sf"/>
</dbReference>
<dbReference type="Proteomes" id="UP000325440">
    <property type="component" value="Unassembled WGS sequence"/>
</dbReference>
<dbReference type="InterPro" id="IPR001611">
    <property type="entry name" value="Leu-rich_rpt"/>
</dbReference>
<dbReference type="SMART" id="SM00082">
    <property type="entry name" value="LRRCT"/>
    <property type="match status" value="1"/>
</dbReference>
<dbReference type="FunFam" id="3.80.10.10:FF:000082">
    <property type="entry name" value="Leucine-rich repeat-containing 24"/>
    <property type="match status" value="1"/>
</dbReference>
<dbReference type="InterPro" id="IPR013783">
    <property type="entry name" value="Ig-like_fold"/>
</dbReference>
<dbReference type="Pfam" id="PF13855">
    <property type="entry name" value="LRR_8"/>
    <property type="match status" value="1"/>
</dbReference>
<dbReference type="InterPro" id="IPR003599">
    <property type="entry name" value="Ig_sub"/>
</dbReference>
<evidence type="ECO:0000256" key="7">
    <source>
        <dbReference type="SAM" id="Phobius"/>
    </source>
</evidence>
<keyword evidence="1" id="KW-0433">Leucine-rich repeat</keyword>
<name>A0A5E4MU62_9HEMI</name>
<dbReference type="SUPFAM" id="SSF48726">
    <property type="entry name" value="Immunoglobulin"/>
    <property type="match status" value="1"/>
</dbReference>
<evidence type="ECO:0000256" key="5">
    <source>
        <dbReference type="ARBA" id="ARBA00023180"/>
    </source>
</evidence>
<evidence type="ECO:0000256" key="6">
    <source>
        <dbReference type="SAM" id="MobiDB-lite"/>
    </source>
</evidence>
<dbReference type="InterPro" id="IPR036179">
    <property type="entry name" value="Ig-like_dom_sf"/>
</dbReference>
<keyword evidence="5" id="KW-0325">Glycoprotein</keyword>
<feature type="compositionally biased region" description="Low complexity" evidence="6">
    <location>
        <begin position="679"/>
        <end position="694"/>
    </location>
</feature>